<organism evidence="1">
    <name type="scientific">Arundo donax</name>
    <name type="common">Giant reed</name>
    <name type="synonym">Donax arundinaceus</name>
    <dbReference type="NCBI Taxonomy" id="35708"/>
    <lineage>
        <taxon>Eukaryota</taxon>
        <taxon>Viridiplantae</taxon>
        <taxon>Streptophyta</taxon>
        <taxon>Embryophyta</taxon>
        <taxon>Tracheophyta</taxon>
        <taxon>Spermatophyta</taxon>
        <taxon>Magnoliopsida</taxon>
        <taxon>Liliopsida</taxon>
        <taxon>Poales</taxon>
        <taxon>Poaceae</taxon>
        <taxon>PACMAD clade</taxon>
        <taxon>Arundinoideae</taxon>
        <taxon>Arundineae</taxon>
        <taxon>Arundo</taxon>
    </lineage>
</organism>
<name>A0A0A9CBW7_ARUDO</name>
<proteinExistence type="predicted"/>
<accession>A0A0A9CBW7</accession>
<evidence type="ECO:0000313" key="1">
    <source>
        <dbReference type="EMBL" id="JAD70895.1"/>
    </source>
</evidence>
<dbReference type="EMBL" id="GBRH01227000">
    <property type="protein sequence ID" value="JAD70895.1"/>
    <property type="molecule type" value="Transcribed_RNA"/>
</dbReference>
<protein>
    <submittedName>
        <fullName evidence="1">Uncharacterized protein</fullName>
    </submittedName>
</protein>
<reference evidence="1" key="1">
    <citation type="submission" date="2014-09" db="EMBL/GenBank/DDBJ databases">
        <authorList>
            <person name="Magalhaes I.L.F."/>
            <person name="Oliveira U."/>
            <person name="Santos F.R."/>
            <person name="Vidigal T.H.D.A."/>
            <person name="Brescovit A.D."/>
            <person name="Santos A.J."/>
        </authorList>
    </citation>
    <scope>NUCLEOTIDE SEQUENCE</scope>
    <source>
        <tissue evidence="1">Shoot tissue taken approximately 20 cm above the soil surface</tissue>
    </source>
</reference>
<reference evidence="1" key="2">
    <citation type="journal article" date="2015" name="Data Brief">
        <title>Shoot transcriptome of the giant reed, Arundo donax.</title>
        <authorList>
            <person name="Barrero R.A."/>
            <person name="Guerrero F.D."/>
            <person name="Moolhuijzen P."/>
            <person name="Goolsby J.A."/>
            <person name="Tidwell J."/>
            <person name="Bellgard S.E."/>
            <person name="Bellgard M.I."/>
        </authorList>
    </citation>
    <scope>NUCLEOTIDE SEQUENCE</scope>
    <source>
        <tissue evidence="1">Shoot tissue taken approximately 20 cm above the soil surface</tissue>
    </source>
</reference>
<dbReference type="AlphaFoldDB" id="A0A0A9CBW7"/>
<sequence>MHVPFLQLTQTLFQFAVFI</sequence>